<organism evidence="1 2">
    <name type="scientific">Gossypium raimondii</name>
    <name type="common">Peruvian cotton</name>
    <name type="synonym">Gossypium klotzschianum subsp. raimondii</name>
    <dbReference type="NCBI Taxonomy" id="29730"/>
    <lineage>
        <taxon>Eukaryota</taxon>
        <taxon>Viridiplantae</taxon>
        <taxon>Streptophyta</taxon>
        <taxon>Embryophyta</taxon>
        <taxon>Tracheophyta</taxon>
        <taxon>Spermatophyta</taxon>
        <taxon>Magnoliopsida</taxon>
        <taxon>eudicotyledons</taxon>
        <taxon>Gunneridae</taxon>
        <taxon>Pentapetalae</taxon>
        <taxon>rosids</taxon>
        <taxon>malvids</taxon>
        <taxon>Malvales</taxon>
        <taxon>Malvaceae</taxon>
        <taxon>Malvoideae</taxon>
        <taxon>Gossypium</taxon>
    </lineage>
</organism>
<reference evidence="1 2" key="1">
    <citation type="journal article" date="2012" name="Nature">
        <title>Repeated polyploidization of Gossypium genomes and the evolution of spinnable cotton fibres.</title>
        <authorList>
            <person name="Paterson A.H."/>
            <person name="Wendel J.F."/>
            <person name="Gundlach H."/>
            <person name="Guo H."/>
            <person name="Jenkins J."/>
            <person name="Jin D."/>
            <person name="Llewellyn D."/>
            <person name="Showmaker K.C."/>
            <person name="Shu S."/>
            <person name="Udall J."/>
            <person name="Yoo M.J."/>
            <person name="Byers R."/>
            <person name="Chen W."/>
            <person name="Doron-Faigenboim A."/>
            <person name="Duke M.V."/>
            <person name="Gong L."/>
            <person name="Grimwood J."/>
            <person name="Grover C."/>
            <person name="Grupp K."/>
            <person name="Hu G."/>
            <person name="Lee T.H."/>
            <person name="Li J."/>
            <person name="Lin L."/>
            <person name="Liu T."/>
            <person name="Marler B.S."/>
            <person name="Page J.T."/>
            <person name="Roberts A.W."/>
            <person name="Romanel E."/>
            <person name="Sanders W.S."/>
            <person name="Szadkowski E."/>
            <person name="Tan X."/>
            <person name="Tang H."/>
            <person name="Xu C."/>
            <person name="Wang J."/>
            <person name="Wang Z."/>
            <person name="Zhang D."/>
            <person name="Zhang L."/>
            <person name="Ashrafi H."/>
            <person name="Bedon F."/>
            <person name="Bowers J.E."/>
            <person name="Brubaker C.L."/>
            <person name="Chee P.W."/>
            <person name="Das S."/>
            <person name="Gingle A.R."/>
            <person name="Haigler C.H."/>
            <person name="Harker D."/>
            <person name="Hoffmann L.V."/>
            <person name="Hovav R."/>
            <person name="Jones D.C."/>
            <person name="Lemke C."/>
            <person name="Mansoor S."/>
            <person name="ur Rahman M."/>
            <person name="Rainville L.N."/>
            <person name="Rambani A."/>
            <person name="Reddy U.K."/>
            <person name="Rong J.K."/>
            <person name="Saranga Y."/>
            <person name="Scheffler B.E."/>
            <person name="Scheffler J.A."/>
            <person name="Stelly D.M."/>
            <person name="Triplett B.A."/>
            <person name="Van Deynze A."/>
            <person name="Vaslin M.F."/>
            <person name="Waghmare V.N."/>
            <person name="Walford S.A."/>
            <person name="Wright R.J."/>
            <person name="Zaki E.A."/>
            <person name="Zhang T."/>
            <person name="Dennis E.S."/>
            <person name="Mayer K.F."/>
            <person name="Peterson D.G."/>
            <person name="Rokhsar D.S."/>
            <person name="Wang X."/>
            <person name="Schmutz J."/>
        </authorList>
    </citation>
    <scope>NUCLEOTIDE SEQUENCE [LARGE SCALE GENOMIC DNA]</scope>
</reference>
<evidence type="ECO:0000313" key="1">
    <source>
        <dbReference type="EMBL" id="KJB53957.1"/>
    </source>
</evidence>
<gene>
    <name evidence="1" type="ORF">B456_009G013200</name>
</gene>
<sequence>MQYCSCFSNHHRSNQVMPLNPEPIIKPSSCLMMKLETACLFATNSLASTLIFTHPYGWGIHFTMDRGLGCFKVNVLPRYSIPKPLVKQTNNHEQHG</sequence>
<dbReference type="EMBL" id="CM001748">
    <property type="protein sequence ID" value="KJB53957.1"/>
    <property type="molecule type" value="Genomic_DNA"/>
</dbReference>
<proteinExistence type="predicted"/>
<dbReference type="Gramene" id="KJB53957">
    <property type="protein sequence ID" value="KJB53957"/>
    <property type="gene ID" value="B456_009G013200"/>
</dbReference>
<protein>
    <submittedName>
        <fullName evidence="1">Uncharacterized protein</fullName>
    </submittedName>
</protein>
<name>A0A0D2Q6X8_GOSRA</name>
<dbReference type="Proteomes" id="UP000032304">
    <property type="component" value="Chromosome 9"/>
</dbReference>
<accession>A0A0D2Q6X8</accession>
<evidence type="ECO:0000313" key="2">
    <source>
        <dbReference type="Proteomes" id="UP000032304"/>
    </source>
</evidence>
<keyword evidence="2" id="KW-1185">Reference proteome</keyword>
<dbReference type="AlphaFoldDB" id="A0A0D2Q6X8"/>